<dbReference type="InterPro" id="IPR050600">
    <property type="entry name" value="SETD3_SETD6_MTase"/>
</dbReference>
<feature type="region of interest" description="Disordered" evidence="1">
    <location>
        <begin position="443"/>
        <end position="470"/>
    </location>
</feature>
<dbReference type="GO" id="GO:0016279">
    <property type="term" value="F:protein-lysine N-methyltransferase activity"/>
    <property type="evidence" value="ECO:0007669"/>
    <property type="project" value="TreeGrafter"/>
</dbReference>
<feature type="domain" description="SET" evidence="2">
    <location>
        <begin position="23"/>
        <end position="382"/>
    </location>
</feature>
<accession>A0AAV5QI32</accession>
<dbReference type="AlphaFoldDB" id="A0AAV5QI32"/>
<feature type="compositionally biased region" description="Acidic residues" evidence="1">
    <location>
        <begin position="446"/>
        <end position="470"/>
    </location>
</feature>
<proteinExistence type="predicted"/>
<dbReference type="Gene3D" id="3.90.1410.10">
    <property type="entry name" value="set domain protein methyltransferase, domain 1"/>
    <property type="match status" value="1"/>
</dbReference>
<dbReference type="PANTHER" id="PTHR13271:SF34">
    <property type="entry name" value="N-LYSINE METHYLTRANSFERASE SETD6"/>
    <property type="match status" value="1"/>
</dbReference>
<feature type="region of interest" description="Disordered" evidence="1">
    <location>
        <begin position="264"/>
        <end position="314"/>
    </location>
</feature>
<comment type="caution">
    <text evidence="3">The sequence shown here is derived from an EMBL/GenBank/DDBJ whole genome shotgun (WGS) entry which is preliminary data.</text>
</comment>
<dbReference type="SUPFAM" id="SSF82199">
    <property type="entry name" value="SET domain"/>
    <property type="match status" value="2"/>
</dbReference>
<dbReference type="InterPro" id="IPR046341">
    <property type="entry name" value="SET_dom_sf"/>
</dbReference>
<dbReference type="GO" id="GO:0005634">
    <property type="term" value="C:nucleus"/>
    <property type="evidence" value="ECO:0007669"/>
    <property type="project" value="TreeGrafter"/>
</dbReference>
<gene>
    <name evidence="3" type="ORF">DASC09_016660</name>
</gene>
<evidence type="ECO:0000259" key="2">
    <source>
        <dbReference type="PROSITE" id="PS50280"/>
    </source>
</evidence>
<evidence type="ECO:0000313" key="3">
    <source>
        <dbReference type="EMBL" id="GMM34341.1"/>
    </source>
</evidence>
<name>A0AAV5QI32_9ASCO</name>
<protein>
    <submittedName>
        <fullName evidence="3">Protein-lysine N-methyltransferase</fullName>
    </submittedName>
</protein>
<dbReference type="CDD" id="cd10527">
    <property type="entry name" value="SET_LSMT"/>
    <property type="match status" value="1"/>
</dbReference>
<dbReference type="PANTHER" id="PTHR13271">
    <property type="entry name" value="UNCHARACTERIZED PUTATIVE METHYLTRANSFERASE"/>
    <property type="match status" value="1"/>
</dbReference>
<evidence type="ECO:0000256" key="1">
    <source>
        <dbReference type="SAM" id="MobiDB-lite"/>
    </source>
</evidence>
<keyword evidence="4" id="KW-1185">Reference proteome</keyword>
<sequence length="615" mass="70578">MTSTINKSALLSWLENNQAKLHPSLEVRESPLGGLGVYATKDLDPETLVYREEIDGDSGEEELAQPLSRTPKTSIFSARNSYISNVLEEHDIHGVLGLITAFIYEYYNLKDESPWFGYFQSFNLKTLDVPPSFWEDKQQKWLKGTEAELLDVVNNEEILTVMDVCVDFAQLMKEELELEIPYVLDINQENEDGDEDVKRLELFAKISVLISSRCFNIDGYHEFALVPAADLFNHSSDLCNCHFESNYEVCGICGMVGCDHMDISDDDEDSEWEEGEELDDEELDGEVSDSEALDGEEANEESHEDEETEDEIKELDDDFIKKFEEEEKAMEAISETEQEQNMPEYLKDHKHDDGAEIYSIDCCDIVLHDNISKGEELYSTYGDLNNPILLLKYQFAELENQNDYVSLGAQVMKNKKSQPKLAGRFKWWREIGRDVFKAWLKQNAAEEGEEDSDEDDEEEEDEEDDDEDSWISDLKINSEGVLSNSVSALVKLCTLKDEEFEKYFQPDPEPKKNKNKKHKASDTGDSQEKYFIKIMSNLGCLMETDEKCQLILKTLISERLDKLMKNELAKMGTEELLKIINNDEQPDRRKVSAAIIVHNELSILQRALENVSEQN</sequence>
<dbReference type="PROSITE" id="PS50280">
    <property type="entry name" value="SET"/>
    <property type="match status" value="1"/>
</dbReference>
<dbReference type="Proteomes" id="UP001360560">
    <property type="component" value="Unassembled WGS sequence"/>
</dbReference>
<evidence type="ECO:0000313" key="4">
    <source>
        <dbReference type="Proteomes" id="UP001360560"/>
    </source>
</evidence>
<reference evidence="3 4" key="1">
    <citation type="journal article" date="2023" name="Elife">
        <title>Identification of key yeast species and microbe-microbe interactions impacting larval growth of Drosophila in the wild.</title>
        <authorList>
            <person name="Mure A."/>
            <person name="Sugiura Y."/>
            <person name="Maeda R."/>
            <person name="Honda K."/>
            <person name="Sakurai N."/>
            <person name="Takahashi Y."/>
            <person name="Watada M."/>
            <person name="Katoh T."/>
            <person name="Gotoh A."/>
            <person name="Gotoh Y."/>
            <person name="Taniguchi I."/>
            <person name="Nakamura K."/>
            <person name="Hayashi T."/>
            <person name="Katayama T."/>
            <person name="Uemura T."/>
            <person name="Hattori Y."/>
        </authorList>
    </citation>
    <scope>NUCLEOTIDE SEQUENCE [LARGE SCALE GENOMIC DNA]</scope>
    <source>
        <strain evidence="3 4">SC-9</strain>
    </source>
</reference>
<dbReference type="GeneID" id="90072320"/>
<dbReference type="EMBL" id="BTFZ01000002">
    <property type="protein sequence ID" value="GMM34341.1"/>
    <property type="molecule type" value="Genomic_DNA"/>
</dbReference>
<dbReference type="RefSeq" id="XP_064851341.1">
    <property type="nucleotide sequence ID" value="XM_064995269.1"/>
</dbReference>
<organism evidence="3 4">
    <name type="scientific">Saccharomycopsis crataegensis</name>
    <dbReference type="NCBI Taxonomy" id="43959"/>
    <lineage>
        <taxon>Eukaryota</taxon>
        <taxon>Fungi</taxon>
        <taxon>Dikarya</taxon>
        <taxon>Ascomycota</taxon>
        <taxon>Saccharomycotina</taxon>
        <taxon>Saccharomycetes</taxon>
        <taxon>Saccharomycopsidaceae</taxon>
        <taxon>Saccharomycopsis</taxon>
    </lineage>
</organism>
<dbReference type="InterPro" id="IPR001214">
    <property type="entry name" value="SET_dom"/>
</dbReference>